<dbReference type="Proteomes" id="UP000257109">
    <property type="component" value="Unassembled WGS sequence"/>
</dbReference>
<dbReference type="EMBL" id="QJKJ01003608">
    <property type="protein sequence ID" value="RDX97623.1"/>
    <property type="molecule type" value="Genomic_DNA"/>
</dbReference>
<keyword evidence="3" id="KW-1185">Reference proteome</keyword>
<evidence type="ECO:0000313" key="3">
    <source>
        <dbReference type="Proteomes" id="UP000257109"/>
    </source>
</evidence>
<evidence type="ECO:0000313" key="2">
    <source>
        <dbReference type="EMBL" id="RDX97623.1"/>
    </source>
</evidence>
<accession>A0A371H4M9</accession>
<feature type="region of interest" description="Disordered" evidence="1">
    <location>
        <begin position="1"/>
        <end position="22"/>
    </location>
</feature>
<feature type="compositionally biased region" description="Low complexity" evidence="1">
    <location>
        <begin position="8"/>
        <end position="22"/>
    </location>
</feature>
<protein>
    <submittedName>
        <fullName evidence="2">Uncharacterized protein</fullName>
    </submittedName>
</protein>
<organism evidence="2 3">
    <name type="scientific">Mucuna pruriens</name>
    <name type="common">Velvet bean</name>
    <name type="synonym">Dolichos pruriens</name>
    <dbReference type="NCBI Taxonomy" id="157652"/>
    <lineage>
        <taxon>Eukaryota</taxon>
        <taxon>Viridiplantae</taxon>
        <taxon>Streptophyta</taxon>
        <taxon>Embryophyta</taxon>
        <taxon>Tracheophyta</taxon>
        <taxon>Spermatophyta</taxon>
        <taxon>Magnoliopsida</taxon>
        <taxon>eudicotyledons</taxon>
        <taxon>Gunneridae</taxon>
        <taxon>Pentapetalae</taxon>
        <taxon>rosids</taxon>
        <taxon>fabids</taxon>
        <taxon>Fabales</taxon>
        <taxon>Fabaceae</taxon>
        <taxon>Papilionoideae</taxon>
        <taxon>50 kb inversion clade</taxon>
        <taxon>NPAAA clade</taxon>
        <taxon>indigoferoid/millettioid clade</taxon>
        <taxon>Phaseoleae</taxon>
        <taxon>Mucuna</taxon>
    </lineage>
</organism>
<evidence type="ECO:0000256" key="1">
    <source>
        <dbReference type="SAM" id="MobiDB-lite"/>
    </source>
</evidence>
<sequence>MLSFVKCSPSAFRTSSTSSSQSWSFVAPLTSTSLACWTKNSTRFATTCLPPMPVASLRNPNPNPNTNIESNNYTTFDLSKILVGEPSNPNRSATQTRPTP</sequence>
<reference evidence="2" key="1">
    <citation type="submission" date="2018-05" db="EMBL/GenBank/DDBJ databases">
        <title>Draft genome of Mucuna pruriens seed.</title>
        <authorList>
            <person name="Nnadi N.E."/>
            <person name="Vos R."/>
            <person name="Hasami M.H."/>
            <person name="Devisetty U.K."/>
            <person name="Aguiy J.C."/>
        </authorList>
    </citation>
    <scope>NUCLEOTIDE SEQUENCE [LARGE SCALE GENOMIC DNA]</scope>
    <source>
        <strain evidence="2">JCA_2017</strain>
    </source>
</reference>
<feature type="non-terminal residue" evidence="2">
    <location>
        <position position="1"/>
    </location>
</feature>
<name>A0A371H4M9_MUCPR</name>
<gene>
    <name evidence="2" type="ORF">CR513_19587</name>
</gene>
<comment type="caution">
    <text evidence="2">The sequence shown here is derived from an EMBL/GenBank/DDBJ whole genome shotgun (WGS) entry which is preliminary data.</text>
</comment>
<proteinExistence type="predicted"/>
<dbReference type="AlphaFoldDB" id="A0A371H4M9"/>